<dbReference type="UniPathway" id="UPA00077">
    <property type="reaction ID" value="UER00155"/>
</dbReference>
<dbReference type="GO" id="GO:0016301">
    <property type="term" value="F:kinase activity"/>
    <property type="evidence" value="ECO:0007669"/>
    <property type="project" value="UniProtKB-KW"/>
</dbReference>
<evidence type="ECO:0000313" key="9">
    <source>
        <dbReference type="EMBL" id="GEM78360.1"/>
    </source>
</evidence>
<dbReference type="PANTHER" id="PTHR43071:SF2">
    <property type="entry name" value="2-AMINO-4-HYDROXY-6-HYDROXYMETHYLDIHYDROPTERIDINE PYROPHOSPHOKINASE"/>
    <property type="match status" value="1"/>
</dbReference>
<proteinExistence type="predicted"/>
<keyword evidence="3" id="KW-0808">Transferase</keyword>
<evidence type="ECO:0000259" key="8">
    <source>
        <dbReference type="Pfam" id="PF01288"/>
    </source>
</evidence>
<evidence type="ECO:0000256" key="1">
    <source>
        <dbReference type="ARBA" id="ARBA00005051"/>
    </source>
</evidence>
<dbReference type="PANTHER" id="PTHR43071">
    <property type="entry name" value="2-AMINO-4-HYDROXY-6-HYDROXYMETHYLDIHYDROPTERIDINE PYROPHOSPHOKINASE"/>
    <property type="match status" value="1"/>
</dbReference>
<keyword evidence="4" id="KW-0547">Nucleotide-binding</keyword>
<dbReference type="EMBL" id="BJXK01000002">
    <property type="protein sequence ID" value="GEM78360.1"/>
    <property type="molecule type" value="Genomic_DNA"/>
</dbReference>
<feature type="domain" description="7,8-dihydro-6-hydroxymethylpterin-pyrophosphokinase" evidence="8">
    <location>
        <begin position="5"/>
        <end position="129"/>
    </location>
</feature>
<evidence type="ECO:0000256" key="6">
    <source>
        <dbReference type="ARBA" id="ARBA00022840"/>
    </source>
</evidence>
<dbReference type="EC" id="2.7.6.3" evidence="2"/>
<dbReference type="GO" id="GO:0005524">
    <property type="term" value="F:ATP binding"/>
    <property type="evidence" value="ECO:0007669"/>
    <property type="project" value="UniProtKB-KW"/>
</dbReference>
<evidence type="ECO:0000313" key="10">
    <source>
        <dbReference type="Proteomes" id="UP000321113"/>
    </source>
</evidence>
<organism evidence="9 10">
    <name type="scientific">Vibrio superstes NBRC 103154</name>
    <dbReference type="NCBI Taxonomy" id="1219062"/>
    <lineage>
        <taxon>Bacteria</taxon>
        <taxon>Pseudomonadati</taxon>
        <taxon>Pseudomonadota</taxon>
        <taxon>Gammaproteobacteria</taxon>
        <taxon>Vibrionales</taxon>
        <taxon>Vibrionaceae</taxon>
        <taxon>Vibrio</taxon>
    </lineage>
</organism>
<dbReference type="RefSeq" id="WP_119009654.1">
    <property type="nucleotide sequence ID" value="NZ_BJXK01000002.1"/>
</dbReference>
<evidence type="ECO:0000256" key="4">
    <source>
        <dbReference type="ARBA" id="ARBA00022741"/>
    </source>
</evidence>
<dbReference type="GO" id="GO:0046656">
    <property type="term" value="P:folic acid biosynthetic process"/>
    <property type="evidence" value="ECO:0007669"/>
    <property type="project" value="UniProtKB-KW"/>
</dbReference>
<dbReference type="Pfam" id="PF01288">
    <property type="entry name" value="HPPK"/>
    <property type="match status" value="1"/>
</dbReference>
<dbReference type="InterPro" id="IPR000550">
    <property type="entry name" value="Hppk"/>
</dbReference>
<keyword evidence="5 9" id="KW-0418">Kinase</keyword>
<keyword evidence="10" id="KW-1185">Reference proteome</keyword>
<evidence type="ECO:0000256" key="3">
    <source>
        <dbReference type="ARBA" id="ARBA00022679"/>
    </source>
</evidence>
<dbReference type="GO" id="GO:0003848">
    <property type="term" value="F:2-amino-4-hydroxy-6-hydroxymethyldihydropteridine diphosphokinase activity"/>
    <property type="evidence" value="ECO:0007669"/>
    <property type="project" value="UniProtKB-EC"/>
</dbReference>
<dbReference type="NCBIfam" id="TIGR01498">
    <property type="entry name" value="folK"/>
    <property type="match status" value="1"/>
</dbReference>
<evidence type="ECO:0000256" key="7">
    <source>
        <dbReference type="ARBA" id="ARBA00022909"/>
    </source>
</evidence>
<sequence>MTQTYLGIGTNIERDKHAHAAIIELQRLGANLQVSTIYRCPAAGFEGAEFYNFVIGIDTDLALPELSRRLRALEVAYGRPKNAAKKQDRTLDIDILLFGEETSQQSPQLPRCDIFKFNFVLQPLYELCPDLIVPCDGRSVRQIWQQEFKSIGGMSNLTATSLNLSDEYQ</sequence>
<dbReference type="Proteomes" id="UP000321113">
    <property type="component" value="Unassembled WGS sequence"/>
</dbReference>
<dbReference type="GO" id="GO:0046654">
    <property type="term" value="P:tetrahydrofolate biosynthetic process"/>
    <property type="evidence" value="ECO:0007669"/>
    <property type="project" value="UniProtKB-UniPathway"/>
</dbReference>
<gene>
    <name evidence="9" type="ORF">VSU01S_06050</name>
</gene>
<keyword evidence="7" id="KW-0289">Folate biosynthesis</keyword>
<name>A0A511QM07_9VIBR</name>
<dbReference type="OrthoDB" id="9790168at2"/>
<reference evidence="9 10" key="1">
    <citation type="submission" date="2019-07" db="EMBL/GenBank/DDBJ databases">
        <title>Whole genome shotgun sequence of Vibrio superstes NBRC 103154.</title>
        <authorList>
            <person name="Hosoyama A."/>
            <person name="Uohara A."/>
            <person name="Ohji S."/>
            <person name="Ichikawa N."/>
        </authorList>
    </citation>
    <scope>NUCLEOTIDE SEQUENCE [LARGE SCALE GENOMIC DNA]</scope>
    <source>
        <strain evidence="9 10">NBRC 103154</strain>
    </source>
</reference>
<accession>A0A511QM07</accession>
<dbReference type="AlphaFoldDB" id="A0A511QM07"/>
<dbReference type="CDD" id="cd00483">
    <property type="entry name" value="HPPK"/>
    <property type="match status" value="1"/>
</dbReference>
<evidence type="ECO:0000256" key="2">
    <source>
        <dbReference type="ARBA" id="ARBA00013253"/>
    </source>
</evidence>
<dbReference type="SUPFAM" id="SSF55083">
    <property type="entry name" value="6-hydroxymethyl-7,8-dihydropterin pyrophosphokinase, HPPK"/>
    <property type="match status" value="1"/>
</dbReference>
<evidence type="ECO:0000256" key="5">
    <source>
        <dbReference type="ARBA" id="ARBA00022777"/>
    </source>
</evidence>
<dbReference type="Gene3D" id="3.30.70.560">
    <property type="entry name" value="7,8-Dihydro-6-hydroxymethylpterin-pyrophosphokinase HPPK"/>
    <property type="match status" value="1"/>
</dbReference>
<comment type="caution">
    <text evidence="9">The sequence shown here is derived from an EMBL/GenBank/DDBJ whole genome shotgun (WGS) entry which is preliminary data.</text>
</comment>
<keyword evidence="6" id="KW-0067">ATP-binding</keyword>
<comment type="pathway">
    <text evidence="1">Cofactor biosynthesis; tetrahydrofolate biosynthesis; 2-amino-4-hydroxy-6-hydroxymethyl-7,8-dihydropteridine diphosphate from 7,8-dihydroneopterin triphosphate: step 4/4.</text>
</comment>
<protein>
    <recommendedName>
        <fullName evidence="2">2-amino-4-hydroxy-6-hydroxymethyldihydropteridine diphosphokinase</fullName>
        <ecNumber evidence="2">2.7.6.3</ecNumber>
    </recommendedName>
</protein>
<dbReference type="InterPro" id="IPR035907">
    <property type="entry name" value="Hppk_sf"/>
</dbReference>